<gene>
    <name evidence="1" type="ORF">SNOG_08497</name>
</gene>
<dbReference type="InParanoid" id="Q0UIB7"/>
<accession>Q0UIB7</accession>
<proteinExistence type="predicted"/>
<dbReference type="OMA" id="DTHLIVC"/>
<dbReference type="eggNOG" id="ENOG502SDG8">
    <property type="taxonomic scope" value="Eukaryota"/>
</dbReference>
<dbReference type="GeneID" id="5975706"/>
<reference evidence="2" key="1">
    <citation type="journal article" date="2007" name="Plant Cell">
        <title>Dothideomycete-plant interactions illuminated by genome sequencing and EST analysis of the wheat pathogen Stagonospora nodorum.</title>
        <authorList>
            <person name="Hane J.K."/>
            <person name="Lowe R.G."/>
            <person name="Solomon P.S."/>
            <person name="Tan K.C."/>
            <person name="Schoch C.L."/>
            <person name="Spatafora J.W."/>
            <person name="Crous P.W."/>
            <person name="Kodira C."/>
            <person name="Birren B.W."/>
            <person name="Galagan J.E."/>
            <person name="Torriani S.F."/>
            <person name="McDonald B.A."/>
            <person name="Oliver R.P."/>
        </authorList>
    </citation>
    <scope>NUCLEOTIDE SEQUENCE [LARGE SCALE GENOMIC DNA]</scope>
    <source>
        <strain evidence="2">SN15 / ATCC MYA-4574 / FGSC 10173</strain>
    </source>
</reference>
<dbReference type="RefSeq" id="XP_001798807.1">
    <property type="nucleotide sequence ID" value="XM_001798755.1"/>
</dbReference>
<dbReference type="KEGG" id="pno:SNOG_08497"/>
<dbReference type="EMBL" id="CH445337">
    <property type="protein sequence ID" value="EAT83665.1"/>
    <property type="molecule type" value="Genomic_DNA"/>
</dbReference>
<sequence length="297" mass="32215">MAAVYAQTALRSVAHCGLRVRCSRGGGYAQMGKVRPQAHMPAAVWMQIDRFMAISPTVIYPLTLAGLLHYILTTQAGTASTLLIICSSRDTFLRQLAQSLQKHQGGGEEDDYMRDVISPSLHNLLTARHIKLAFCASVQALLAYLTIHGQTGSAHGGQHGSRPRMVLVNPLALHASTLSFSAQGLSRSFAAATETALQLGAVLQVVECPGEGTTAEPPADGEDFEMQIEDRESHDDTNTEQDPWEQEVSILNVSARRFGSNSGESGWAGRTVKAKRIAARWFQFQKLDNEQICEAPG</sequence>
<protein>
    <submittedName>
        <fullName evidence="1">Uncharacterized protein</fullName>
    </submittedName>
</protein>
<name>Q0UIB7_PHANO</name>
<dbReference type="VEuPathDB" id="FungiDB:JI435_084970"/>
<dbReference type="Proteomes" id="UP000001055">
    <property type="component" value="Unassembled WGS sequence"/>
</dbReference>
<dbReference type="AlphaFoldDB" id="Q0UIB7"/>
<dbReference type="HOGENOM" id="CLU_071085_0_0_1"/>
<organism evidence="1 2">
    <name type="scientific">Phaeosphaeria nodorum (strain SN15 / ATCC MYA-4574 / FGSC 10173)</name>
    <name type="common">Glume blotch fungus</name>
    <name type="synonym">Parastagonospora nodorum</name>
    <dbReference type="NCBI Taxonomy" id="321614"/>
    <lineage>
        <taxon>Eukaryota</taxon>
        <taxon>Fungi</taxon>
        <taxon>Dikarya</taxon>
        <taxon>Ascomycota</taxon>
        <taxon>Pezizomycotina</taxon>
        <taxon>Dothideomycetes</taxon>
        <taxon>Pleosporomycetidae</taxon>
        <taxon>Pleosporales</taxon>
        <taxon>Pleosporineae</taxon>
        <taxon>Phaeosphaeriaceae</taxon>
        <taxon>Parastagonospora</taxon>
    </lineage>
</organism>
<evidence type="ECO:0000313" key="1">
    <source>
        <dbReference type="EMBL" id="EAT83665.1"/>
    </source>
</evidence>
<evidence type="ECO:0000313" key="2">
    <source>
        <dbReference type="Proteomes" id="UP000001055"/>
    </source>
</evidence>